<protein>
    <recommendedName>
        <fullName evidence="4 5">Pyrroline-5-carboxylate reductase</fullName>
        <shortName evidence="4">P5C reductase</shortName>
        <shortName evidence="4">P5CR</shortName>
        <ecNumber evidence="4 5">1.5.1.2</ecNumber>
    </recommendedName>
    <alternativeName>
        <fullName evidence="4">PCA reductase</fullName>
    </alternativeName>
</protein>
<dbReference type="Proteomes" id="UP001249020">
    <property type="component" value="Unassembled WGS sequence"/>
</dbReference>
<keyword evidence="4 7" id="KW-0028">Amino-acid biosynthesis</keyword>
<comment type="pathway">
    <text evidence="4 7">Amino-acid biosynthesis; L-proline biosynthesis; L-proline from L-glutamate 5-semialdehyde: step 1/1.</text>
</comment>
<dbReference type="InterPro" id="IPR029036">
    <property type="entry name" value="P5CR_dimer"/>
</dbReference>
<feature type="domain" description="Pyrroline-5-carboxylate reductase catalytic N-terminal" evidence="8">
    <location>
        <begin position="6"/>
        <end position="100"/>
    </location>
</feature>
<dbReference type="HAMAP" id="MF_01925">
    <property type="entry name" value="P5C_reductase"/>
    <property type="match status" value="1"/>
</dbReference>
<dbReference type="PIRSF" id="PIRSF000193">
    <property type="entry name" value="Pyrrol-5-carb_rd"/>
    <property type="match status" value="1"/>
</dbReference>
<evidence type="ECO:0000256" key="5">
    <source>
        <dbReference type="NCBIfam" id="TIGR00112"/>
    </source>
</evidence>
<comment type="catalytic activity">
    <reaction evidence="4">
        <text>L-proline + NAD(+) = (S)-1-pyrroline-5-carboxylate + NADH + 2 H(+)</text>
        <dbReference type="Rhea" id="RHEA:14105"/>
        <dbReference type="ChEBI" id="CHEBI:15378"/>
        <dbReference type="ChEBI" id="CHEBI:17388"/>
        <dbReference type="ChEBI" id="CHEBI:57540"/>
        <dbReference type="ChEBI" id="CHEBI:57945"/>
        <dbReference type="ChEBI" id="CHEBI:60039"/>
        <dbReference type="EC" id="1.5.1.2"/>
    </reaction>
</comment>
<comment type="catalytic activity">
    <reaction evidence="4 7">
        <text>L-proline + NADP(+) = (S)-1-pyrroline-5-carboxylate + NADPH + 2 H(+)</text>
        <dbReference type="Rhea" id="RHEA:14109"/>
        <dbReference type="ChEBI" id="CHEBI:15378"/>
        <dbReference type="ChEBI" id="CHEBI:17388"/>
        <dbReference type="ChEBI" id="CHEBI:57783"/>
        <dbReference type="ChEBI" id="CHEBI:58349"/>
        <dbReference type="ChEBI" id="CHEBI:60039"/>
        <dbReference type="EC" id="1.5.1.2"/>
    </reaction>
</comment>
<keyword evidence="4 7" id="KW-0641">Proline biosynthesis</keyword>
<dbReference type="GO" id="GO:0055129">
    <property type="term" value="P:L-proline biosynthetic process"/>
    <property type="evidence" value="ECO:0007669"/>
    <property type="project" value="UniProtKB-UniRule"/>
</dbReference>
<evidence type="ECO:0000256" key="3">
    <source>
        <dbReference type="ARBA" id="ARBA00023002"/>
    </source>
</evidence>
<dbReference type="AlphaFoldDB" id="A0AAW8R571"/>
<evidence type="ECO:0000256" key="7">
    <source>
        <dbReference type="RuleBase" id="RU003903"/>
    </source>
</evidence>
<evidence type="ECO:0000259" key="9">
    <source>
        <dbReference type="Pfam" id="PF14748"/>
    </source>
</evidence>
<accession>A0AAW8R571</accession>
<dbReference type="PANTHER" id="PTHR11645">
    <property type="entry name" value="PYRROLINE-5-CARBOXYLATE REDUCTASE"/>
    <property type="match status" value="1"/>
</dbReference>
<dbReference type="NCBIfam" id="TIGR00112">
    <property type="entry name" value="proC"/>
    <property type="match status" value="1"/>
</dbReference>
<comment type="similarity">
    <text evidence="1 4 7">Belongs to the pyrroline-5-carboxylate reductase family.</text>
</comment>
<dbReference type="FunFam" id="1.10.3730.10:FF:000001">
    <property type="entry name" value="Pyrroline-5-carboxylate reductase"/>
    <property type="match status" value="1"/>
</dbReference>
<evidence type="ECO:0000313" key="11">
    <source>
        <dbReference type="Proteomes" id="UP001249020"/>
    </source>
</evidence>
<dbReference type="InterPro" id="IPR028939">
    <property type="entry name" value="P5C_Rdtase_cat_N"/>
</dbReference>
<dbReference type="Gene3D" id="1.10.3730.10">
    <property type="entry name" value="ProC C-terminal domain-like"/>
    <property type="match status" value="1"/>
</dbReference>
<dbReference type="EC" id="1.5.1.2" evidence="4 5"/>
<feature type="binding site" evidence="6">
    <location>
        <position position="57"/>
    </location>
    <ligand>
        <name>NADPH</name>
        <dbReference type="ChEBI" id="CHEBI:57783"/>
    </ligand>
</feature>
<dbReference type="GO" id="GO:0005737">
    <property type="term" value="C:cytoplasm"/>
    <property type="evidence" value="ECO:0007669"/>
    <property type="project" value="UniProtKB-SubCell"/>
</dbReference>
<dbReference type="GO" id="GO:0004735">
    <property type="term" value="F:pyrroline-5-carboxylate reductase activity"/>
    <property type="evidence" value="ECO:0007669"/>
    <property type="project" value="UniProtKB-UniRule"/>
</dbReference>
<dbReference type="InterPro" id="IPR008927">
    <property type="entry name" value="6-PGluconate_DH-like_C_sf"/>
</dbReference>
<dbReference type="InterPro" id="IPR036291">
    <property type="entry name" value="NAD(P)-bd_dom_sf"/>
</dbReference>
<dbReference type="SUPFAM" id="SSF51735">
    <property type="entry name" value="NAD(P)-binding Rossmann-fold domains"/>
    <property type="match status" value="1"/>
</dbReference>
<comment type="function">
    <text evidence="4">Catalyzes the reduction of 1-pyrroline-5-carboxylate (PCA) to L-proline.</text>
</comment>
<evidence type="ECO:0000256" key="1">
    <source>
        <dbReference type="ARBA" id="ARBA00005525"/>
    </source>
</evidence>
<dbReference type="PROSITE" id="PS00521">
    <property type="entry name" value="P5CR"/>
    <property type="match status" value="1"/>
</dbReference>
<organism evidence="10 11">
    <name type="scientific">Brumicola blandensis</name>
    <dbReference type="NCBI Taxonomy" id="3075611"/>
    <lineage>
        <taxon>Bacteria</taxon>
        <taxon>Pseudomonadati</taxon>
        <taxon>Pseudomonadota</taxon>
        <taxon>Gammaproteobacteria</taxon>
        <taxon>Alteromonadales</taxon>
        <taxon>Alteromonadaceae</taxon>
        <taxon>Brumicola</taxon>
    </lineage>
</organism>
<evidence type="ECO:0000256" key="6">
    <source>
        <dbReference type="PIRSR" id="PIRSR000193-1"/>
    </source>
</evidence>
<evidence type="ECO:0000256" key="4">
    <source>
        <dbReference type="HAMAP-Rule" id="MF_01925"/>
    </source>
</evidence>
<evidence type="ECO:0000256" key="2">
    <source>
        <dbReference type="ARBA" id="ARBA00022857"/>
    </source>
</evidence>
<dbReference type="InterPro" id="IPR053790">
    <property type="entry name" value="P5CR-like_CS"/>
</dbReference>
<proteinExistence type="inferred from homology"/>
<comment type="subcellular location">
    <subcellularLocation>
        <location evidence="4">Cytoplasm</location>
    </subcellularLocation>
</comment>
<dbReference type="PANTHER" id="PTHR11645:SF0">
    <property type="entry name" value="PYRROLINE-5-CARBOXYLATE REDUCTASE 3"/>
    <property type="match status" value="1"/>
</dbReference>
<evidence type="ECO:0000313" key="10">
    <source>
        <dbReference type="EMBL" id="MDT0583210.1"/>
    </source>
</evidence>
<dbReference type="Pfam" id="PF14748">
    <property type="entry name" value="P5CR_dimer"/>
    <property type="match status" value="1"/>
</dbReference>
<feature type="binding site" evidence="6">
    <location>
        <begin position="9"/>
        <end position="14"/>
    </location>
    <ligand>
        <name>NADP(+)</name>
        <dbReference type="ChEBI" id="CHEBI:58349"/>
    </ligand>
</feature>
<name>A0AAW8R571_9ALTE</name>
<keyword evidence="3 4" id="KW-0560">Oxidoreductase</keyword>
<reference evidence="10 11" key="1">
    <citation type="submission" date="2023-09" db="EMBL/GenBank/DDBJ databases">
        <authorList>
            <person name="Rey-Velasco X."/>
        </authorList>
    </citation>
    <scope>NUCLEOTIDE SEQUENCE [LARGE SCALE GENOMIC DNA]</scope>
    <source>
        <strain evidence="10 11">W409</strain>
    </source>
</reference>
<gene>
    <name evidence="4 10" type="primary">proC</name>
    <name evidence="10" type="ORF">RM544_11725</name>
</gene>
<feature type="domain" description="Pyrroline-5-carboxylate reductase dimerisation" evidence="9">
    <location>
        <begin position="165"/>
        <end position="269"/>
    </location>
</feature>
<dbReference type="SUPFAM" id="SSF48179">
    <property type="entry name" value="6-phosphogluconate dehydrogenase C-terminal domain-like"/>
    <property type="match status" value="1"/>
</dbReference>
<sequence>MQARRLSFIGAGNMPRSIISGLVKGGYDPKLITASNPSRPKLDALEKDFGIVTTQSNHEACDKGDVVILSVKPQIMADTCKDLIEHCDIQGKLMVSIAAGITTGRLMEMLGDYAKVVRTMPNTPSSLSLGMTGLYAPESVDLEDRDFIAFVLNHVGKTLWVDTDEQINTVIAAAGSSPAYLFLFAQAMQDEAMAMGMSKDDARLLVQQALLGSAEMICHNPELELSELRAQVTSKGGTTHEAICTFQDNQLESIVSKAMQAAVRRAGEMANDF</sequence>
<keyword evidence="11" id="KW-1185">Reference proteome</keyword>
<dbReference type="EMBL" id="JAVRIE010000004">
    <property type="protein sequence ID" value="MDT0583210.1"/>
    <property type="molecule type" value="Genomic_DNA"/>
</dbReference>
<keyword evidence="4" id="KW-0963">Cytoplasm</keyword>
<comment type="caution">
    <text evidence="10">The sequence shown here is derived from an EMBL/GenBank/DDBJ whole genome shotgun (WGS) entry which is preliminary data.</text>
</comment>
<evidence type="ECO:0000259" key="8">
    <source>
        <dbReference type="Pfam" id="PF03807"/>
    </source>
</evidence>
<keyword evidence="2 4" id="KW-0521">NADP</keyword>
<dbReference type="Pfam" id="PF03807">
    <property type="entry name" value="F420_oxidored"/>
    <property type="match status" value="1"/>
</dbReference>
<dbReference type="Gene3D" id="3.40.50.720">
    <property type="entry name" value="NAD(P)-binding Rossmann-like Domain"/>
    <property type="match status" value="1"/>
</dbReference>
<dbReference type="InterPro" id="IPR000304">
    <property type="entry name" value="Pyrroline-COOH_reductase"/>
</dbReference>
<dbReference type="RefSeq" id="WP_311361978.1">
    <property type="nucleotide sequence ID" value="NZ_JAVRIE010000004.1"/>
</dbReference>